<gene>
    <name evidence="2" type="ORF">GCM10009801_17710</name>
</gene>
<reference evidence="3" key="1">
    <citation type="journal article" date="2019" name="Int. J. Syst. Evol. Microbiol.">
        <title>The Global Catalogue of Microorganisms (GCM) 10K type strain sequencing project: providing services to taxonomists for standard genome sequencing and annotation.</title>
        <authorList>
            <consortium name="The Broad Institute Genomics Platform"/>
            <consortium name="The Broad Institute Genome Sequencing Center for Infectious Disease"/>
            <person name="Wu L."/>
            <person name="Ma J."/>
        </authorList>
    </citation>
    <scope>NUCLEOTIDE SEQUENCE [LARGE SCALE GENOMIC DNA]</scope>
    <source>
        <strain evidence="3">JCM 15478</strain>
    </source>
</reference>
<evidence type="ECO:0000256" key="1">
    <source>
        <dbReference type="SAM" id="MobiDB-lite"/>
    </source>
</evidence>
<dbReference type="Proteomes" id="UP001500016">
    <property type="component" value="Unassembled WGS sequence"/>
</dbReference>
<comment type="caution">
    <text evidence="2">The sequence shown here is derived from an EMBL/GenBank/DDBJ whole genome shotgun (WGS) entry which is preliminary data.</text>
</comment>
<evidence type="ECO:0000313" key="2">
    <source>
        <dbReference type="EMBL" id="GAA2068898.1"/>
    </source>
</evidence>
<evidence type="ECO:0000313" key="3">
    <source>
        <dbReference type="Proteomes" id="UP001500016"/>
    </source>
</evidence>
<evidence type="ECO:0008006" key="4">
    <source>
        <dbReference type="Google" id="ProtNLM"/>
    </source>
</evidence>
<dbReference type="SUPFAM" id="SSF54593">
    <property type="entry name" value="Glyoxalase/Bleomycin resistance protein/Dihydroxybiphenyl dioxygenase"/>
    <property type="match status" value="2"/>
</dbReference>
<sequence length="248" mass="25966">MRLHSVSGRAEAGTGRRIEQEWRSTARHPGTSVLGMTSLASVTLEVADTSATRRFHETAFGLGPQEIRLRASEAPTAGFRGFTLSITVPRPADVRSLTDSALDAGATPLKAPEKSLWGYGSVVQAPDGTIWKLATSAKKDDGPATRTVESLVVLLGVEDVKASKQFYVEQGLAVEKSFGGKYVEFAADESGGPFTLALYKRRGLAKVAGVPADGTGSHRIVLGSSAGSFTDPDGFAWEAASLAAPASS</sequence>
<feature type="compositionally biased region" description="Basic and acidic residues" evidence="1">
    <location>
        <begin position="14"/>
        <end position="24"/>
    </location>
</feature>
<proteinExistence type="predicted"/>
<dbReference type="PANTHER" id="PTHR36503">
    <property type="entry name" value="BLR2520 PROTEIN"/>
    <property type="match status" value="1"/>
</dbReference>
<organism evidence="2 3">
    <name type="scientific">Streptomyces albiaxialis</name>
    <dbReference type="NCBI Taxonomy" id="329523"/>
    <lineage>
        <taxon>Bacteria</taxon>
        <taxon>Bacillati</taxon>
        <taxon>Actinomycetota</taxon>
        <taxon>Actinomycetes</taxon>
        <taxon>Kitasatosporales</taxon>
        <taxon>Streptomycetaceae</taxon>
        <taxon>Streptomyces</taxon>
    </lineage>
</organism>
<feature type="region of interest" description="Disordered" evidence="1">
    <location>
        <begin position="1"/>
        <end position="30"/>
    </location>
</feature>
<name>A0ABP5HE36_9ACTN</name>
<protein>
    <recommendedName>
        <fullName evidence="4">Glyoxalase</fullName>
    </recommendedName>
</protein>
<keyword evidence="3" id="KW-1185">Reference proteome</keyword>
<dbReference type="Gene3D" id="3.10.180.10">
    <property type="entry name" value="2,3-Dihydroxybiphenyl 1,2-Dioxygenase, domain 1"/>
    <property type="match status" value="2"/>
</dbReference>
<accession>A0ABP5HE36</accession>
<dbReference type="EMBL" id="BAAAPE010000005">
    <property type="protein sequence ID" value="GAA2068898.1"/>
    <property type="molecule type" value="Genomic_DNA"/>
</dbReference>
<dbReference type="InterPro" id="IPR029068">
    <property type="entry name" value="Glyas_Bleomycin-R_OHBP_Dase"/>
</dbReference>
<dbReference type="PANTHER" id="PTHR36503:SF1">
    <property type="entry name" value="BLR2520 PROTEIN"/>
    <property type="match status" value="1"/>
</dbReference>